<keyword evidence="7" id="KW-0256">Endoplasmic reticulum</keyword>
<evidence type="ECO:0000256" key="7">
    <source>
        <dbReference type="ARBA" id="ARBA00022824"/>
    </source>
</evidence>
<comment type="cofactor">
    <cofactor evidence="1 13">
        <name>heme</name>
        <dbReference type="ChEBI" id="CHEBI:30413"/>
    </cofactor>
</comment>
<keyword evidence="5 13" id="KW-0349">Heme</keyword>
<evidence type="ECO:0000256" key="8">
    <source>
        <dbReference type="ARBA" id="ARBA00022848"/>
    </source>
</evidence>
<gene>
    <name evidence="16" type="primary">CYP4C1_5</name>
    <name evidence="16" type="ORF">g.40745</name>
</gene>
<keyword evidence="10 13" id="KW-0408">Iron</keyword>
<dbReference type="GO" id="GO:0005506">
    <property type="term" value="F:iron ion binding"/>
    <property type="evidence" value="ECO:0007669"/>
    <property type="project" value="InterPro"/>
</dbReference>
<comment type="similarity">
    <text evidence="4 14">Belongs to the cytochrome P450 family.</text>
</comment>
<evidence type="ECO:0000256" key="13">
    <source>
        <dbReference type="PIRSR" id="PIRSR602401-1"/>
    </source>
</evidence>
<reference evidence="16" key="1">
    <citation type="journal article" date="2016" name="Gigascience">
        <title>De novo construction of an expanded transcriptome assembly for the western tarnished plant bug, Lygus hesperus.</title>
        <authorList>
            <person name="Tassone E.E."/>
            <person name="Geib S.M."/>
            <person name="Hall B."/>
            <person name="Fabrick J.A."/>
            <person name="Brent C.S."/>
            <person name="Hull J.J."/>
        </authorList>
    </citation>
    <scope>NUCLEOTIDE SEQUENCE</scope>
</reference>
<dbReference type="InterPro" id="IPR017972">
    <property type="entry name" value="Cyt_P450_CS"/>
</dbReference>
<dbReference type="InterPro" id="IPR050196">
    <property type="entry name" value="Cytochrome_P450_Monoox"/>
</dbReference>
<dbReference type="InterPro" id="IPR036396">
    <property type="entry name" value="Cyt_P450_sf"/>
</dbReference>
<sequence>FFFTSLPIFYLSVSSHFHVTSILTMELFILAITVICLPLFITWLMLASLFCVPTLRQLAMHRKLLGPRFVPVIGPVHILLFVRYKDALTWLSRLFVDGWNRIAASWVLGVPVLFINSPDDIEVVLSSTRHIEKGLEYEMLKPWLQQGLLTSTGLKWHTRRKILTPTFHFKILEDKSQTMYVNARKFVERLLQENGRPFSPYRKISSCTLDVISEAAMGVSLNSQDDQSKEYVAAIGRITIDVVYRIINVHYTVKWLWELSARGVQNMKDIIFVHDFTNKIIAERRTVYSKTRDEDQFEDNVGEKKKQAFLDRLLELDMMNEGKWTDDDIREEVDTFLFEGHDTTAALLQFAMFELGQNPELQELAYQEQLDIFGNESRDATMTDLQNMHYLERFIKECLRLYPSVPYLSRRLNEDLQLKDLPPVPAGSNVVILPYFVHRNPKNFPDPDKFDPDRFLPDECAKRHPFAYIPFSAGPRNCIGQKFAMMEIKVLLSTLIRFSRVEPVTTRAQLKLVPFTILRPFEQINVKIIRR</sequence>
<dbReference type="InterPro" id="IPR001128">
    <property type="entry name" value="Cyt_P450"/>
</dbReference>
<accession>A0A146LGJ6</accession>
<evidence type="ECO:0000256" key="3">
    <source>
        <dbReference type="ARBA" id="ARBA00004406"/>
    </source>
</evidence>
<evidence type="ECO:0000256" key="5">
    <source>
        <dbReference type="ARBA" id="ARBA00022617"/>
    </source>
</evidence>
<dbReference type="PANTHER" id="PTHR24291">
    <property type="entry name" value="CYTOCHROME P450 FAMILY 4"/>
    <property type="match status" value="1"/>
</dbReference>
<feature type="transmembrane region" description="Helical" evidence="15">
    <location>
        <begin position="64"/>
        <end position="84"/>
    </location>
</feature>
<evidence type="ECO:0000256" key="9">
    <source>
        <dbReference type="ARBA" id="ARBA00023002"/>
    </source>
</evidence>
<evidence type="ECO:0000256" key="2">
    <source>
        <dbReference type="ARBA" id="ARBA00004174"/>
    </source>
</evidence>
<keyword evidence="8" id="KW-0492">Microsome</keyword>
<feature type="binding site" description="axial binding residue" evidence="13">
    <location>
        <position position="478"/>
    </location>
    <ligand>
        <name>heme</name>
        <dbReference type="ChEBI" id="CHEBI:30413"/>
    </ligand>
    <ligandPart>
        <name>Fe</name>
        <dbReference type="ChEBI" id="CHEBI:18248"/>
    </ligandPart>
</feature>
<dbReference type="AlphaFoldDB" id="A0A146LGJ6"/>
<organism evidence="16">
    <name type="scientific">Lygus hesperus</name>
    <name type="common">Western plant bug</name>
    <dbReference type="NCBI Taxonomy" id="30085"/>
    <lineage>
        <taxon>Eukaryota</taxon>
        <taxon>Metazoa</taxon>
        <taxon>Ecdysozoa</taxon>
        <taxon>Arthropoda</taxon>
        <taxon>Hexapoda</taxon>
        <taxon>Insecta</taxon>
        <taxon>Pterygota</taxon>
        <taxon>Neoptera</taxon>
        <taxon>Paraneoptera</taxon>
        <taxon>Hemiptera</taxon>
        <taxon>Heteroptera</taxon>
        <taxon>Panheteroptera</taxon>
        <taxon>Cimicomorpha</taxon>
        <taxon>Miridae</taxon>
        <taxon>Mirini</taxon>
        <taxon>Lygus</taxon>
    </lineage>
</organism>
<dbReference type="GO" id="GO:0005789">
    <property type="term" value="C:endoplasmic reticulum membrane"/>
    <property type="evidence" value="ECO:0007669"/>
    <property type="project" value="UniProtKB-SubCell"/>
</dbReference>
<dbReference type="PRINTS" id="PR00463">
    <property type="entry name" value="EP450I"/>
</dbReference>
<evidence type="ECO:0000256" key="1">
    <source>
        <dbReference type="ARBA" id="ARBA00001971"/>
    </source>
</evidence>
<evidence type="ECO:0000313" key="16">
    <source>
        <dbReference type="EMBL" id="JAQ06082.1"/>
    </source>
</evidence>
<evidence type="ECO:0000256" key="14">
    <source>
        <dbReference type="RuleBase" id="RU000461"/>
    </source>
</evidence>
<protein>
    <submittedName>
        <fullName evidence="16">Cytochrome P450 4C1</fullName>
    </submittedName>
</protein>
<keyword evidence="12 15" id="KW-0472">Membrane</keyword>
<dbReference type="Gene3D" id="1.10.630.10">
    <property type="entry name" value="Cytochrome P450"/>
    <property type="match status" value="1"/>
</dbReference>
<evidence type="ECO:0000256" key="11">
    <source>
        <dbReference type="ARBA" id="ARBA00023033"/>
    </source>
</evidence>
<keyword evidence="6 13" id="KW-0479">Metal-binding</keyword>
<feature type="transmembrane region" description="Helical" evidence="15">
    <location>
        <begin position="27"/>
        <end position="52"/>
    </location>
</feature>
<evidence type="ECO:0000256" key="15">
    <source>
        <dbReference type="SAM" id="Phobius"/>
    </source>
</evidence>
<dbReference type="CDD" id="cd20628">
    <property type="entry name" value="CYP4"/>
    <property type="match status" value="1"/>
</dbReference>
<keyword evidence="15" id="KW-1133">Transmembrane helix</keyword>
<dbReference type="EMBL" id="GDHC01012547">
    <property type="protein sequence ID" value="JAQ06082.1"/>
    <property type="molecule type" value="Transcribed_RNA"/>
</dbReference>
<dbReference type="Pfam" id="PF00067">
    <property type="entry name" value="p450"/>
    <property type="match status" value="1"/>
</dbReference>
<evidence type="ECO:0000256" key="12">
    <source>
        <dbReference type="ARBA" id="ARBA00023136"/>
    </source>
</evidence>
<dbReference type="GO" id="GO:0016705">
    <property type="term" value="F:oxidoreductase activity, acting on paired donors, with incorporation or reduction of molecular oxygen"/>
    <property type="evidence" value="ECO:0007669"/>
    <property type="project" value="InterPro"/>
</dbReference>
<proteinExistence type="inferred from homology"/>
<dbReference type="SUPFAM" id="SSF48264">
    <property type="entry name" value="Cytochrome P450"/>
    <property type="match status" value="1"/>
</dbReference>
<comment type="subcellular location">
    <subcellularLocation>
        <location evidence="3">Endoplasmic reticulum membrane</location>
        <topology evidence="3">Peripheral membrane protein</topology>
    </subcellularLocation>
    <subcellularLocation>
        <location evidence="2">Microsome membrane</location>
        <topology evidence="2">Peripheral membrane protein</topology>
    </subcellularLocation>
</comment>
<keyword evidence="11 14" id="KW-0503">Monooxygenase</keyword>
<keyword evidence="15" id="KW-0812">Transmembrane</keyword>
<evidence type="ECO:0000256" key="6">
    <source>
        <dbReference type="ARBA" id="ARBA00022723"/>
    </source>
</evidence>
<dbReference type="InterPro" id="IPR002401">
    <property type="entry name" value="Cyt_P450_E_grp-I"/>
</dbReference>
<dbReference type="PANTHER" id="PTHR24291:SF189">
    <property type="entry name" value="CYTOCHROME P450 4C3-RELATED"/>
    <property type="match status" value="1"/>
</dbReference>
<evidence type="ECO:0000256" key="4">
    <source>
        <dbReference type="ARBA" id="ARBA00010617"/>
    </source>
</evidence>
<dbReference type="PROSITE" id="PS00086">
    <property type="entry name" value="CYTOCHROME_P450"/>
    <property type="match status" value="1"/>
</dbReference>
<dbReference type="GO" id="GO:0020037">
    <property type="term" value="F:heme binding"/>
    <property type="evidence" value="ECO:0007669"/>
    <property type="project" value="InterPro"/>
</dbReference>
<keyword evidence="9 14" id="KW-0560">Oxidoreductase</keyword>
<dbReference type="GO" id="GO:0004497">
    <property type="term" value="F:monooxygenase activity"/>
    <property type="evidence" value="ECO:0007669"/>
    <property type="project" value="UniProtKB-KW"/>
</dbReference>
<evidence type="ECO:0000256" key="10">
    <source>
        <dbReference type="ARBA" id="ARBA00023004"/>
    </source>
</evidence>
<dbReference type="PRINTS" id="PR00385">
    <property type="entry name" value="P450"/>
</dbReference>
<feature type="non-terminal residue" evidence="16">
    <location>
        <position position="1"/>
    </location>
</feature>
<name>A0A146LGJ6_LYGHE</name>